<feature type="compositionally biased region" description="Low complexity" evidence="4">
    <location>
        <begin position="86"/>
        <end position="114"/>
    </location>
</feature>
<feature type="compositionally biased region" description="Basic and acidic residues" evidence="4">
    <location>
        <begin position="118"/>
        <end position="129"/>
    </location>
</feature>
<dbReference type="Gene3D" id="3.40.50.1000">
    <property type="entry name" value="HAD superfamily/HAD-like"/>
    <property type="match status" value="1"/>
</dbReference>
<evidence type="ECO:0000256" key="4">
    <source>
        <dbReference type="SAM" id="MobiDB-lite"/>
    </source>
</evidence>
<dbReference type="SMART" id="SM00577">
    <property type="entry name" value="CPDc"/>
    <property type="match status" value="1"/>
</dbReference>
<feature type="domain" description="FCP1 homology" evidence="5">
    <location>
        <begin position="344"/>
        <end position="485"/>
    </location>
</feature>
<evidence type="ECO:0000259" key="5">
    <source>
        <dbReference type="PROSITE" id="PS50969"/>
    </source>
</evidence>
<evidence type="ECO:0000313" key="7">
    <source>
        <dbReference type="Proteomes" id="UP000572268"/>
    </source>
</evidence>
<protein>
    <submittedName>
        <fullName evidence="6">Iron-sulfur clusters incorporation protein</fullName>
    </submittedName>
</protein>
<feature type="region of interest" description="Disordered" evidence="4">
    <location>
        <begin position="80"/>
        <end position="252"/>
    </location>
</feature>
<dbReference type="InterPro" id="IPR045179">
    <property type="entry name" value="YgfZ/GcvT"/>
</dbReference>
<dbReference type="SUPFAM" id="SSF56784">
    <property type="entry name" value="HAD-like"/>
    <property type="match status" value="1"/>
</dbReference>
<dbReference type="InterPro" id="IPR023214">
    <property type="entry name" value="HAD_sf"/>
</dbReference>
<accession>A0A7J6MQ05</accession>
<keyword evidence="3" id="KW-0496">Mitochondrion</keyword>
<comment type="caution">
    <text evidence="6">The sequence shown here is derived from an EMBL/GenBank/DDBJ whole genome shotgun (WGS) entry which is preliminary data.</text>
</comment>
<dbReference type="PANTHER" id="PTHR22602">
    <property type="entry name" value="TRANSFERASE CAF17, MITOCHONDRIAL-RELATED"/>
    <property type="match status" value="1"/>
</dbReference>
<evidence type="ECO:0000256" key="3">
    <source>
        <dbReference type="ARBA" id="ARBA00023128"/>
    </source>
</evidence>
<evidence type="ECO:0000256" key="2">
    <source>
        <dbReference type="ARBA" id="ARBA00022946"/>
    </source>
</evidence>
<dbReference type="EMBL" id="JABANN010000051">
    <property type="protein sequence ID" value="KAF4673397.1"/>
    <property type="molecule type" value="Genomic_DNA"/>
</dbReference>
<name>A0A7J6MQ05_PEROL</name>
<proteinExistence type="predicted"/>
<evidence type="ECO:0000313" key="6">
    <source>
        <dbReference type="EMBL" id="KAF4673397.1"/>
    </source>
</evidence>
<dbReference type="InterPro" id="IPR004274">
    <property type="entry name" value="FCP1_dom"/>
</dbReference>
<dbReference type="PANTHER" id="PTHR22602:SF0">
    <property type="entry name" value="TRANSFERASE CAF17, MITOCHONDRIAL-RELATED"/>
    <property type="match status" value="1"/>
</dbReference>
<dbReference type="GO" id="GO:0005759">
    <property type="term" value="C:mitochondrial matrix"/>
    <property type="evidence" value="ECO:0007669"/>
    <property type="project" value="TreeGrafter"/>
</dbReference>
<dbReference type="InterPro" id="IPR017703">
    <property type="entry name" value="YgfZ/GCV_T_CS"/>
</dbReference>
<dbReference type="Pfam" id="PF03031">
    <property type="entry name" value="NIF"/>
    <property type="match status" value="1"/>
</dbReference>
<sequence>MLGWSRRAFAPALVRPVQQLIITRGCAPAMMRSSFIRHTTHPSVAFITTESTSSRTNGVDGTGSNLNRDQKVMEENERLSTAYTGSSPSSTEPSEAPSFSKEQTSDGDGSSGSTTPPPEKEQTSDEKEQTSGGDGSSGPTTPPPEKEQTSDGDGSSGPTTPPPEKEQTSDGDGSSGPTTPPPEKEQTSGGDGSSGPTTPPPEKEQTSDGDGSSGPTTPPPEKEQTSGGDGSSGSTTPPPRTPTGSRGGRKSSSNATLWKILGVSVAGLAGLSGYYLSSSQNPSSATEQGASSTPSSVIKSLGQRALDAFENFNEVTREWFQIIGDKLVPMKKGPWLLDLETMHYPEYVPTLIVDLDKVVCHLEYDRKTGWQVVKRPGADKFFKELQHYYELVCYSDDVVPVASDVMMKWEVPCTGVLHRDFCRKTRKGYVKDISQLGRKADKIIQLDHEEVALGKNKDNGILIKPYDGDPDDRELYDLIDFLKAAAVSQEDLRDFIKKYGGGLDGNIGKRYLIEKKEKEEAVQHRRTIGRAFVSGSGGFPSSPPNFNSFGTSSRGTLRLLKSRSLIKVSGKGTFNFMQGLCTQDVCRVFGVGANGPEGEIQPTVAAAVFLSPKGRVLFDCLMYTGVAQKPDSFGEVENGNGKEESLLVDVDKTVVDTVMRLFIRHRVHLPLDIEKMDELGVYWTPPSPSFYQNGSGDDSGRATEVSGYEDPRVKELGVRAILPKENSNDADPQSTESSYRRLRVGLVVPEGPQEMTPDKILPLNYNLDITNHIAFNKGCYIGQELTTRASKKLAVRKRLFGIRLGGSNAVGENVEPGTEIFCDGESIGKIVVASAGDDEDDLLGIAQIHAPKGMQMNTKQAMVQSAKKYLENGKIYIKPDTTAREVELTIPKYALS</sequence>
<evidence type="ECO:0000256" key="1">
    <source>
        <dbReference type="ARBA" id="ARBA00004173"/>
    </source>
</evidence>
<dbReference type="PROSITE" id="PS50969">
    <property type="entry name" value="FCP1"/>
    <property type="match status" value="1"/>
</dbReference>
<keyword evidence="2" id="KW-0809">Transit peptide</keyword>
<dbReference type="InterPro" id="IPR027266">
    <property type="entry name" value="TrmE/GcvT-like"/>
</dbReference>
<organism evidence="6 7">
    <name type="scientific">Perkinsus olseni</name>
    <name type="common">Perkinsus atlanticus</name>
    <dbReference type="NCBI Taxonomy" id="32597"/>
    <lineage>
        <taxon>Eukaryota</taxon>
        <taxon>Sar</taxon>
        <taxon>Alveolata</taxon>
        <taxon>Perkinsozoa</taxon>
        <taxon>Perkinsea</taxon>
        <taxon>Perkinsida</taxon>
        <taxon>Perkinsidae</taxon>
        <taxon>Perkinsus</taxon>
    </lineage>
</organism>
<dbReference type="Gene3D" id="3.30.1360.120">
    <property type="entry name" value="Probable tRNA modification gtpase trme, domain 1"/>
    <property type="match status" value="2"/>
</dbReference>
<dbReference type="NCBIfam" id="TIGR03317">
    <property type="entry name" value="ygfZ_signature"/>
    <property type="match status" value="1"/>
</dbReference>
<gene>
    <name evidence="6" type="primary">IBA57</name>
    <name evidence="6" type="ORF">FOL46_007312</name>
</gene>
<reference evidence="6 7" key="1">
    <citation type="submission" date="2020-04" db="EMBL/GenBank/DDBJ databases">
        <title>Perkinsus olseni comparative genomics.</title>
        <authorList>
            <person name="Bogema D.R."/>
        </authorList>
    </citation>
    <scope>NUCLEOTIDE SEQUENCE [LARGE SCALE GENOMIC DNA]</scope>
    <source>
        <strain evidence="6">ATCC PRA-31</strain>
    </source>
</reference>
<feature type="region of interest" description="Disordered" evidence="4">
    <location>
        <begin position="48"/>
        <end position="67"/>
    </location>
</feature>
<dbReference type="AlphaFoldDB" id="A0A7J6MQ05"/>
<comment type="subcellular location">
    <subcellularLocation>
        <location evidence="1">Mitochondrion</location>
    </subcellularLocation>
</comment>
<dbReference type="SUPFAM" id="SSF103025">
    <property type="entry name" value="Folate-binding domain"/>
    <property type="match status" value="1"/>
</dbReference>
<dbReference type="Proteomes" id="UP000572268">
    <property type="component" value="Unassembled WGS sequence"/>
</dbReference>
<dbReference type="GO" id="GO:0016226">
    <property type="term" value="P:iron-sulfur cluster assembly"/>
    <property type="evidence" value="ECO:0007669"/>
    <property type="project" value="TreeGrafter"/>
</dbReference>
<dbReference type="InterPro" id="IPR036412">
    <property type="entry name" value="HAD-like_sf"/>
</dbReference>